<evidence type="ECO:0000313" key="11">
    <source>
        <dbReference type="Proteomes" id="UP000235363"/>
    </source>
</evidence>
<keyword evidence="4" id="KW-0067">ATP-binding</keyword>
<accession>A0A2N6SZ31</accession>
<dbReference type="Proteomes" id="UP000235363">
    <property type="component" value="Unassembled WGS sequence"/>
</dbReference>
<dbReference type="GO" id="GO:0005829">
    <property type="term" value="C:cytosol"/>
    <property type="evidence" value="ECO:0007669"/>
    <property type="project" value="TreeGrafter"/>
</dbReference>
<proteinExistence type="predicted"/>
<reference evidence="10 11" key="1">
    <citation type="submission" date="2017-09" db="EMBL/GenBank/DDBJ databases">
        <title>Bacterial strain isolated from the female urinary microbiota.</title>
        <authorList>
            <person name="Thomas-White K."/>
            <person name="Kumar N."/>
            <person name="Forster S."/>
            <person name="Putonti C."/>
            <person name="Lawley T."/>
            <person name="Wolfe A.J."/>
        </authorList>
    </citation>
    <scope>NUCLEOTIDE SEQUENCE [LARGE SCALE GENOMIC DNA]</scope>
    <source>
        <strain evidence="10 11">UMB0908</strain>
    </source>
</reference>
<evidence type="ECO:0000259" key="9">
    <source>
        <dbReference type="Pfam" id="PF08335"/>
    </source>
</evidence>
<dbReference type="Gene3D" id="1.20.120.330">
    <property type="entry name" value="Nucleotidyltransferases domain 2"/>
    <property type="match status" value="2"/>
</dbReference>
<dbReference type="GO" id="GO:0008882">
    <property type="term" value="F:[glutamate-ammonia-ligase] adenylyltransferase activity"/>
    <property type="evidence" value="ECO:0007669"/>
    <property type="project" value="InterPro"/>
</dbReference>
<protein>
    <submittedName>
        <fullName evidence="10">Bifunctional glutamine-synthetase adenylyltransferase/deadenyltransferase</fullName>
    </submittedName>
</protein>
<name>A0A2N6SZ31_9CORY</name>
<evidence type="ECO:0000256" key="2">
    <source>
        <dbReference type="ARBA" id="ARBA00022695"/>
    </source>
</evidence>
<dbReference type="InterPro" id="IPR023057">
    <property type="entry name" value="GlnE"/>
</dbReference>
<feature type="domain" description="PII-uridylyltransferase/Glutamine-synthetase adenylyltransferase" evidence="9">
    <location>
        <begin position="390"/>
        <end position="536"/>
    </location>
</feature>
<dbReference type="PANTHER" id="PTHR30621:SF0">
    <property type="entry name" value="BIFUNCTIONAL GLUTAMINE SYNTHETASE ADENYLYLTRANSFERASE_ADENYLYL-REMOVING ENZYME"/>
    <property type="match status" value="1"/>
</dbReference>
<dbReference type="Pfam" id="PF08335">
    <property type="entry name" value="GlnD_UR_UTase"/>
    <property type="match status" value="2"/>
</dbReference>
<evidence type="ECO:0000313" key="10">
    <source>
        <dbReference type="EMBL" id="PMC62322.1"/>
    </source>
</evidence>
<dbReference type="GO" id="GO:0000820">
    <property type="term" value="P:regulation of glutamine family amino acid metabolic process"/>
    <property type="evidence" value="ECO:0007669"/>
    <property type="project" value="TreeGrafter"/>
</dbReference>
<evidence type="ECO:0000256" key="7">
    <source>
        <dbReference type="SAM" id="MobiDB-lite"/>
    </source>
</evidence>
<keyword evidence="3" id="KW-0547">Nucleotide-binding</keyword>
<evidence type="ECO:0000256" key="3">
    <source>
        <dbReference type="ARBA" id="ARBA00022741"/>
    </source>
</evidence>
<evidence type="ECO:0000256" key="5">
    <source>
        <dbReference type="ARBA" id="ARBA00022842"/>
    </source>
</evidence>
<comment type="caution">
    <text evidence="10">The sequence shown here is derived from an EMBL/GenBank/DDBJ whole genome shotgun (WGS) entry which is preliminary data.</text>
</comment>
<dbReference type="Gene3D" id="3.30.460.10">
    <property type="entry name" value="Beta Polymerase, domain 2"/>
    <property type="match status" value="2"/>
</dbReference>
<dbReference type="SUPFAM" id="SSF81301">
    <property type="entry name" value="Nucleotidyltransferase"/>
    <property type="match status" value="2"/>
</dbReference>
<gene>
    <name evidence="10" type="ORF">CJ204_06295</name>
</gene>
<evidence type="ECO:0000259" key="8">
    <source>
        <dbReference type="Pfam" id="PF03710"/>
    </source>
</evidence>
<keyword evidence="5" id="KW-0460">Magnesium</keyword>
<feature type="compositionally biased region" description="Basic and acidic residues" evidence="7">
    <location>
        <begin position="151"/>
        <end position="168"/>
    </location>
</feature>
<feature type="domain" description="Glutamate-ammonia ligase adenylyltransferase repeated" evidence="8">
    <location>
        <begin position="641"/>
        <end position="888"/>
    </location>
</feature>
<dbReference type="InterPro" id="IPR005190">
    <property type="entry name" value="GlnE_rpt_dom"/>
</dbReference>
<dbReference type="RefSeq" id="WP_102212742.1">
    <property type="nucleotide sequence ID" value="NZ_PNHF01000012.1"/>
</dbReference>
<dbReference type="AlphaFoldDB" id="A0A2N6SZ31"/>
<evidence type="ECO:0000256" key="1">
    <source>
        <dbReference type="ARBA" id="ARBA00022679"/>
    </source>
</evidence>
<evidence type="ECO:0000256" key="6">
    <source>
        <dbReference type="ARBA" id="ARBA00023268"/>
    </source>
</evidence>
<dbReference type="SUPFAM" id="SSF81593">
    <property type="entry name" value="Nucleotidyltransferase substrate binding subunit/domain"/>
    <property type="match status" value="2"/>
</dbReference>
<dbReference type="InterPro" id="IPR043519">
    <property type="entry name" value="NT_sf"/>
</dbReference>
<dbReference type="Pfam" id="PF03710">
    <property type="entry name" value="GlnE"/>
    <property type="match status" value="2"/>
</dbReference>
<dbReference type="NCBIfam" id="NF010707">
    <property type="entry name" value="PRK14109.1"/>
    <property type="match status" value="1"/>
</dbReference>
<organism evidence="10 11">
    <name type="scientific">Corynebacterium xerosis</name>
    <dbReference type="NCBI Taxonomy" id="1725"/>
    <lineage>
        <taxon>Bacteria</taxon>
        <taxon>Bacillati</taxon>
        <taxon>Actinomycetota</taxon>
        <taxon>Actinomycetes</taxon>
        <taxon>Mycobacteriales</taxon>
        <taxon>Corynebacteriaceae</taxon>
        <taxon>Corynebacterium</taxon>
    </lineage>
</organism>
<feature type="region of interest" description="Disordered" evidence="7">
    <location>
        <begin position="147"/>
        <end position="177"/>
    </location>
</feature>
<dbReference type="EMBL" id="PNHF01000012">
    <property type="protein sequence ID" value="PMC62322.1"/>
    <property type="molecule type" value="Genomic_DNA"/>
</dbReference>
<evidence type="ECO:0000256" key="4">
    <source>
        <dbReference type="ARBA" id="ARBA00022840"/>
    </source>
</evidence>
<feature type="domain" description="Glutamate-ammonia ligase adenylyltransferase repeated" evidence="8">
    <location>
        <begin position="228"/>
        <end position="366"/>
    </location>
</feature>
<keyword evidence="2 10" id="KW-0548">Nucleotidyltransferase</keyword>
<dbReference type="InterPro" id="IPR013546">
    <property type="entry name" value="PII_UdlTrfase/GS_AdlTrfase"/>
</dbReference>
<dbReference type="PANTHER" id="PTHR30621">
    <property type="entry name" value="GLUTAMINE SYNTHETASE ADENYLYLTRANSFERASE"/>
    <property type="match status" value="1"/>
</dbReference>
<dbReference type="GO" id="GO:0005524">
    <property type="term" value="F:ATP binding"/>
    <property type="evidence" value="ECO:0007669"/>
    <property type="project" value="UniProtKB-KW"/>
</dbReference>
<keyword evidence="1 10" id="KW-0808">Transferase</keyword>
<dbReference type="CDD" id="cd05401">
    <property type="entry name" value="NT_GlnE_GlnD_like"/>
    <property type="match status" value="2"/>
</dbReference>
<keyword evidence="6" id="KW-0511">Multifunctional enzyme</keyword>
<feature type="domain" description="PII-uridylyltransferase/Glutamine-synthetase adenylyltransferase" evidence="9">
    <location>
        <begin position="910"/>
        <end position="1051"/>
    </location>
</feature>
<sequence length="1061" mass="116911">MVMRNRPRTSRQSVPTPATLGLPDGDRAVQDLKELGWYDEDGLELLWGLAGASDPEQALTSLVRLKEKLDSGVESGELPQWAAWSALDAAMRQQVLMRTRVFALLGGSAMLGDHMVANPTTWSLLLADLPTRADMFRDMLTAVEAAPETPVRTDDESVKEAADLDYREPTASSPDLEDAGLYRAGITGRDADLAMKRTYRNLIMRVAAADLAGTYPRGPRRPGQPPIPFTRVAEALSDLADAALTAALSVAVATTYPDAPVSTRLAVLAMGKCGARELNYISDVDVIFVAEPADARATRLASEFIRVACRCFFEVDAALRPEGKSGALVRTLESHQAYYKRWAQTWEFQAQLKARPMTGDLDLGKEYVEALSPLVWSASQRDSFVEDVQAMRDRVIENVPDELKLRELKLGRGGLRDVEFAVQLLQLVHGRYDESLRVLPTVEALDALVEAGYVGREDGRVLIECYEFMRLLEHRLQLQKMRRTHTLPPEEDLSGRRWLGRAAGVTPAGSESSADALAKRVRATGRQIRTLHNKLFFRPLLNSVVEQDIGTMQLSADAAKRQLAALGYLYPDRAYDHLSALASGSSRKARIQAMLLPTLMEWLSDTAEPDAGLLNYRKLSDALLEKTWFLRMLRDEGVVGERLMHILGTSPYVSGLLVSSPDTIKLYGDGAGGPKLLDTDPGTVGRSLVATANRHTDPDKAIGVARALRRAELARVASADLLGLMDVEAVCTSLSLVWDNVLEAALAAEIRGWCAQHPDEPVPAVISVIGMGRLGGGELGYGSDADVMFVCEPTVGDDGEPVADDSDAVRWSIGICDAMRRRLAKPSQDPPLEVDLDLRPEGRSGPPVRTLDSYLAYYERWGETWEIQALLRATWIAGDKDLGERFLRGIDQYRYPEGGASEQVVRDVRRMKARVDNERLPRGANRRTHTKLGSGALTDIEWTVQLLTFMHAHEVPALHNTSTLQGLKVLADDEILSKEDADTLRTAWLTATKARNALVLTRGKRTDELPQPGPQLAQVAGAAGWDPDDNTGFMENYLRVTRHSRRVVDRVFWGEENPAHD</sequence>
<feature type="region of interest" description="Disordered" evidence="7">
    <location>
        <begin position="1"/>
        <end position="25"/>
    </location>
</feature>